<evidence type="ECO:0000256" key="1">
    <source>
        <dbReference type="SAM" id="MobiDB-lite"/>
    </source>
</evidence>
<dbReference type="OrthoDB" id="6605957at2759"/>
<comment type="caution">
    <text evidence="2">The sequence shown here is derived from an EMBL/GenBank/DDBJ whole genome shotgun (WGS) entry which is preliminary data.</text>
</comment>
<reference evidence="2 3" key="1">
    <citation type="submission" date="2019-08" db="EMBL/GenBank/DDBJ databases">
        <title>Whole genome of Aphis craccivora.</title>
        <authorList>
            <person name="Voronova N.V."/>
            <person name="Shulinski R.S."/>
            <person name="Bandarenka Y.V."/>
            <person name="Zhorov D.G."/>
            <person name="Warner D."/>
        </authorList>
    </citation>
    <scope>NUCLEOTIDE SEQUENCE [LARGE SCALE GENOMIC DNA]</scope>
    <source>
        <strain evidence="2">180601</strain>
        <tissue evidence="2">Whole Body</tissue>
    </source>
</reference>
<feature type="region of interest" description="Disordered" evidence="1">
    <location>
        <begin position="53"/>
        <end position="72"/>
    </location>
</feature>
<accession>A0A6G0Y6L8</accession>
<evidence type="ECO:0000313" key="3">
    <source>
        <dbReference type="Proteomes" id="UP000478052"/>
    </source>
</evidence>
<name>A0A6G0Y6L8_APHCR</name>
<dbReference type="EMBL" id="VUJU01005881">
    <property type="protein sequence ID" value="KAF0750016.1"/>
    <property type="molecule type" value="Genomic_DNA"/>
</dbReference>
<gene>
    <name evidence="2" type="ORF">FWK35_00023518</name>
</gene>
<keyword evidence="3" id="KW-1185">Reference proteome</keyword>
<proteinExistence type="predicted"/>
<sequence>MGVPKFVKKSKVKIHNKWNNASNKMFADNLITDNGFNWDTNNGKRNYVTTIVPSSNNKNSDMSNDDMPKTKRTRMTVPQKLSMGLNIDQALRHCPFCSHVTSANLDRHIMVMHKNVMNTPIKENIKQMLSTKSKSYKLIRLNTVRDIVGRKLWRDQKIRKILYTLFKTIQVELWLGSWELPNVPFVNYVEPYVKASFMNDWYEQEEAEEIDEPCPSPLPVITSIYTEDGEQHLNNSGHIFNDSVQSSNDSVQSLKNHEQILNDSVNNILEGILNTPKYSDKIAAQLKKAGLQKFLATNHPLISLCRKHLKMTYPKKLNSNNISKYLDCVSKVLRYVQDSCYRYDFKVHHWLVLLQQPDFIVEYLKICETYCQDKEITASYIKILMPLFSWAMTIFPYQDPTFPMVDRAPDSKEIDGFQYTVNQLINTFSDYI</sequence>
<dbReference type="Proteomes" id="UP000478052">
    <property type="component" value="Unassembled WGS sequence"/>
</dbReference>
<dbReference type="AlphaFoldDB" id="A0A6G0Y6L8"/>
<protein>
    <submittedName>
        <fullName evidence="2">Uncharacterized protein</fullName>
    </submittedName>
</protein>
<organism evidence="2 3">
    <name type="scientific">Aphis craccivora</name>
    <name type="common">Cowpea aphid</name>
    <dbReference type="NCBI Taxonomy" id="307492"/>
    <lineage>
        <taxon>Eukaryota</taxon>
        <taxon>Metazoa</taxon>
        <taxon>Ecdysozoa</taxon>
        <taxon>Arthropoda</taxon>
        <taxon>Hexapoda</taxon>
        <taxon>Insecta</taxon>
        <taxon>Pterygota</taxon>
        <taxon>Neoptera</taxon>
        <taxon>Paraneoptera</taxon>
        <taxon>Hemiptera</taxon>
        <taxon>Sternorrhyncha</taxon>
        <taxon>Aphidomorpha</taxon>
        <taxon>Aphidoidea</taxon>
        <taxon>Aphididae</taxon>
        <taxon>Aphidini</taxon>
        <taxon>Aphis</taxon>
        <taxon>Aphis</taxon>
    </lineage>
</organism>
<evidence type="ECO:0000313" key="2">
    <source>
        <dbReference type="EMBL" id="KAF0750016.1"/>
    </source>
</evidence>